<evidence type="ECO:0000313" key="2">
    <source>
        <dbReference type="EMBL" id="PHL20909.1"/>
    </source>
</evidence>
<dbReference type="Proteomes" id="UP000224303">
    <property type="component" value="Unassembled WGS sequence"/>
</dbReference>
<dbReference type="EMBL" id="PCGC01000030">
    <property type="protein sequence ID" value="PHL20909.1"/>
    <property type="molecule type" value="Genomic_DNA"/>
</dbReference>
<dbReference type="RefSeq" id="WP_002311030.1">
    <property type="nucleotide sequence ID" value="NZ_CAACXR010000002.1"/>
</dbReference>
<dbReference type="GeneID" id="56743274"/>
<feature type="region of interest" description="Disordered" evidence="1">
    <location>
        <begin position="34"/>
        <end position="64"/>
    </location>
</feature>
<feature type="compositionally biased region" description="Basic and acidic residues" evidence="1">
    <location>
        <begin position="34"/>
        <end position="52"/>
    </location>
</feature>
<reference evidence="2 3" key="1">
    <citation type="submission" date="2017-10" db="EMBL/GenBank/DDBJ databases">
        <title>Draft genomes of the Enterococcus faecium isolated from human feces before and after Helicobacter pylori eradication therapy.</title>
        <authorList>
            <person name="Prianichniikov N.A."/>
            <person name="Glushchenko O.E."/>
            <person name="Malakhova M.V."/>
        </authorList>
    </citation>
    <scope>NUCLEOTIDE SEQUENCE [LARGE SCALE GENOMIC DNA]</scope>
    <source>
        <strain evidence="2 3">Hp_5-7</strain>
    </source>
</reference>
<name>A0A2D0BQQ8_ENTFC</name>
<evidence type="ECO:0000256" key="1">
    <source>
        <dbReference type="SAM" id="MobiDB-lite"/>
    </source>
</evidence>
<comment type="caution">
    <text evidence="2">The sequence shown here is derived from an EMBL/GenBank/DDBJ whole genome shotgun (WGS) entry which is preliminary data.</text>
</comment>
<evidence type="ECO:0000313" key="3">
    <source>
        <dbReference type="Proteomes" id="UP000224303"/>
    </source>
</evidence>
<proteinExistence type="predicted"/>
<gene>
    <name evidence="2" type="ORF">CQR37_11315</name>
</gene>
<sequence length="64" mass="7874">MFEREDENGDKKYFIGTFQSDKLKRLTPYKDDKEELAQQLKKQQDQHREQKQEQTIALQREEEK</sequence>
<protein>
    <submittedName>
        <fullName evidence="2">Uncharacterized protein</fullName>
    </submittedName>
</protein>
<accession>A0A2D0BQQ8</accession>
<dbReference type="AlphaFoldDB" id="A0A2D0BQQ8"/>
<organism evidence="2 3">
    <name type="scientific">Enterococcus faecium</name>
    <name type="common">Streptococcus faecium</name>
    <dbReference type="NCBI Taxonomy" id="1352"/>
    <lineage>
        <taxon>Bacteria</taxon>
        <taxon>Bacillati</taxon>
        <taxon>Bacillota</taxon>
        <taxon>Bacilli</taxon>
        <taxon>Lactobacillales</taxon>
        <taxon>Enterococcaceae</taxon>
        <taxon>Enterococcus</taxon>
    </lineage>
</organism>